<dbReference type="GO" id="GO:0005886">
    <property type="term" value="C:plasma membrane"/>
    <property type="evidence" value="ECO:0007669"/>
    <property type="project" value="UniProtKB-SubCell"/>
</dbReference>
<feature type="transmembrane region" description="Helical" evidence="7">
    <location>
        <begin position="51"/>
        <end position="74"/>
    </location>
</feature>
<feature type="transmembrane region" description="Helical" evidence="7">
    <location>
        <begin position="120"/>
        <end position="141"/>
    </location>
</feature>
<proteinExistence type="inferred from homology"/>
<dbReference type="RefSeq" id="WP_271177106.1">
    <property type="nucleotide sequence ID" value="NZ_BAAAJO010000005.1"/>
</dbReference>
<comment type="similarity">
    <text evidence="7">Belongs to the binding-protein-dependent transport system permease family.</text>
</comment>
<comment type="caution">
    <text evidence="9">The sequence shown here is derived from an EMBL/GenBank/DDBJ whole genome shotgun (WGS) entry which is preliminary data.</text>
</comment>
<evidence type="ECO:0000256" key="7">
    <source>
        <dbReference type="RuleBase" id="RU363032"/>
    </source>
</evidence>
<accession>A0A9W6H9M5</accession>
<feature type="transmembrane region" description="Helical" evidence="7">
    <location>
        <begin position="231"/>
        <end position="256"/>
    </location>
</feature>
<dbReference type="CDD" id="cd06261">
    <property type="entry name" value="TM_PBP2"/>
    <property type="match status" value="1"/>
</dbReference>
<keyword evidence="3" id="KW-1003">Cell membrane</keyword>
<comment type="subcellular location">
    <subcellularLocation>
        <location evidence="1 7">Cell membrane</location>
        <topology evidence="1 7">Multi-pass membrane protein</topology>
    </subcellularLocation>
</comment>
<protein>
    <submittedName>
        <fullName evidence="9">ABC transporter permease</fullName>
    </submittedName>
</protein>
<evidence type="ECO:0000256" key="1">
    <source>
        <dbReference type="ARBA" id="ARBA00004651"/>
    </source>
</evidence>
<dbReference type="InterPro" id="IPR000515">
    <property type="entry name" value="MetI-like"/>
</dbReference>
<sequence length="325" mass="34802">MSVIDDTLVSTVNDQTLAEASAGERRRARKAEPKERGAISIADRRRPGVKVAMWIIQILVFAGLVFAGLGPLAWSAKASITSSQAIISDPMGIWFQPNEWGNFIKAWNGAQIGLSLGNTAILAIGSTITTLFVCTTGAYLLSVLRPKWAPWLTGAILATLFLPGIISLVPLYLTILKLPVAGISLQNTFWAVWLPAGASAFNVIVLKNFFDSIPRELIEASKIDGAGPIRTFTKLVLPLSRPIIGVVALLTIVASWKDFLWPMLVLPNPNLQPVSVALPALAKGPTPFAVQMAAVFLTIIIPVILFVAFQKQFLRGVGTAGGVKG</sequence>
<feature type="transmembrane region" description="Helical" evidence="7">
    <location>
        <begin position="148"/>
        <end position="169"/>
    </location>
</feature>
<feature type="transmembrane region" description="Helical" evidence="7">
    <location>
        <begin position="189"/>
        <end position="210"/>
    </location>
</feature>
<reference evidence="9" key="1">
    <citation type="journal article" date="2014" name="Int. J. Syst. Evol. Microbiol.">
        <title>Complete genome sequence of Corynebacterium casei LMG S-19264T (=DSM 44701T), isolated from a smear-ripened cheese.</title>
        <authorList>
            <consortium name="US DOE Joint Genome Institute (JGI-PGF)"/>
            <person name="Walter F."/>
            <person name="Albersmeier A."/>
            <person name="Kalinowski J."/>
            <person name="Ruckert C."/>
        </authorList>
    </citation>
    <scope>NUCLEOTIDE SEQUENCE</scope>
    <source>
        <strain evidence="9">VKM Ac-1401</strain>
    </source>
</reference>
<dbReference type="InterPro" id="IPR035906">
    <property type="entry name" value="MetI-like_sf"/>
</dbReference>
<dbReference type="Pfam" id="PF00528">
    <property type="entry name" value="BPD_transp_1"/>
    <property type="match status" value="1"/>
</dbReference>
<evidence type="ECO:0000313" key="9">
    <source>
        <dbReference type="EMBL" id="GLJ76459.1"/>
    </source>
</evidence>
<evidence type="ECO:0000256" key="3">
    <source>
        <dbReference type="ARBA" id="ARBA00022475"/>
    </source>
</evidence>
<evidence type="ECO:0000259" key="8">
    <source>
        <dbReference type="PROSITE" id="PS50928"/>
    </source>
</evidence>
<evidence type="ECO:0000256" key="4">
    <source>
        <dbReference type="ARBA" id="ARBA00022692"/>
    </source>
</evidence>
<dbReference type="AlphaFoldDB" id="A0A9W6H9M5"/>
<reference evidence="9" key="2">
    <citation type="submission" date="2023-01" db="EMBL/GenBank/DDBJ databases">
        <authorList>
            <person name="Sun Q."/>
            <person name="Evtushenko L."/>
        </authorList>
    </citation>
    <scope>NUCLEOTIDE SEQUENCE</scope>
    <source>
        <strain evidence="9">VKM Ac-1401</strain>
    </source>
</reference>
<evidence type="ECO:0000256" key="6">
    <source>
        <dbReference type="ARBA" id="ARBA00023136"/>
    </source>
</evidence>
<dbReference type="Gene3D" id="1.10.3720.10">
    <property type="entry name" value="MetI-like"/>
    <property type="match status" value="1"/>
</dbReference>
<dbReference type="PANTHER" id="PTHR43744:SF12">
    <property type="entry name" value="ABC TRANSPORTER PERMEASE PROTEIN MG189-RELATED"/>
    <property type="match status" value="1"/>
</dbReference>
<evidence type="ECO:0000313" key="10">
    <source>
        <dbReference type="Proteomes" id="UP001142372"/>
    </source>
</evidence>
<feature type="transmembrane region" description="Helical" evidence="7">
    <location>
        <begin position="288"/>
        <end position="309"/>
    </location>
</feature>
<name>A0A9W6H9M5_9MICO</name>
<dbReference type="SUPFAM" id="SSF161098">
    <property type="entry name" value="MetI-like"/>
    <property type="match status" value="1"/>
</dbReference>
<organism evidence="9 10">
    <name type="scientific">Leifsonia poae</name>
    <dbReference type="NCBI Taxonomy" id="110933"/>
    <lineage>
        <taxon>Bacteria</taxon>
        <taxon>Bacillati</taxon>
        <taxon>Actinomycetota</taxon>
        <taxon>Actinomycetes</taxon>
        <taxon>Micrococcales</taxon>
        <taxon>Microbacteriaceae</taxon>
        <taxon>Leifsonia</taxon>
    </lineage>
</organism>
<gene>
    <name evidence="9" type="ORF">GCM10017584_20330</name>
</gene>
<dbReference type="PROSITE" id="PS50928">
    <property type="entry name" value="ABC_TM1"/>
    <property type="match status" value="1"/>
</dbReference>
<dbReference type="Proteomes" id="UP001142372">
    <property type="component" value="Unassembled WGS sequence"/>
</dbReference>
<evidence type="ECO:0000256" key="2">
    <source>
        <dbReference type="ARBA" id="ARBA00022448"/>
    </source>
</evidence>
<keyword evidence="5 7" id="KW-1133">Transmembrane helix</keyword>
<keyword evidence="6 7" id="KW-0472">Membrane</keyword>
<keyword evidence="2 7" id="KW-0813">Transport</keyword>
<keyword evidence="10" id="KW-1185">Reference proteome</keyword>
<dbReference type="EMBL" id="BSEN01000006">
    <property type="protein sequence ID" value="GLJ76459.1"/>
    <property type="molecule type" value="Genomic_DNA"/>
</dbReference>
<dbReference type="PANTHER" id="PTHR43744">
    <property type="entry name" value="ABC TRANSPORTER PERMEASE PROTEIN MG189-RELATED-RELATED"/>
    <property type="match status" value="1"/>
</dbReference>
<feature type="domain" description="ABC transmembrane type-1" evidence="8">
    <location>
        <begin position="116"/>
        <end position="309"/>
    </location>
</feature>
<keyword evidence="4 7" id="KW-0812">Transmembrane</keyword>
<evidence type="ECO:0000256" key="5">
    <source>
        <dbReference type="ARBA" id="ARBA00022989"/>
    </source>
</evidence>
<dbReference type="GO" id="GO:0055085">
    <property type="term" value="P:transmembrane transport"/>
    <property type="evidence" value="ECO:0007669"/>
    <property type="project" value="InterPro"/>
</dbReference>